<reference evidence="1 2" key="1">
    <citation type="journal article" date="2019" name="Sci. Rep.">
        <title>Orb-weaving spider Araneus ventricosus genome elucidates the spidroin gene catalogue.</title>
        <authorList>
            <person name="Kono N."/>
            <person name="Nakamura H."/>
            <person name="Ohtoshi R."/>
            <person name="Moran D.A.P."/>
            <person name="Shinohara A."/>
            <person name="Yoshida Y."/>
            <person name="Fujiwara M."/>
            <person name="Mori M."/>
            <person name="Tomita M."/>
            <person name="Arakawa K."/>
        </authorList>
    </citation>
    <scope>NUCLEOTIDE SEQUENCE [LARGE SCALE GENOMIC DNA]</scope>
</reference>
<dbReference type="Proteomes" id="UP000499080">
    <property type="component" value="Unassembled WGS sequence"/>
</dbReference>
<accession>A0A4Y2VPL5</accession>
<organism evidence="1 2">
    <name type="scientific">Araneus ventricosus</name>
    <name type="common">Orbweaver spider</name>
    <name type="synonym">Epeira ventricosa</name>
    <dbReference type="NCBI Taxonomy" id="182803"/>
    <lineage>
        <taxon>Eukaryota</taxon>
        <taxon>Metazoa</taxon>
        <taxon>Ecdysozoa</taxon>
        <taxon>Arthropoda</taxon>
        <taxon>Chelicerata</taxon>
        <taxon>Arachnida</taxon>
        <taxon>Araneae</taxon>
        <taxon>Araneomorphae</taxon>
        <taxon>Entelegynae</taxon>
        <taxon>Araneoidea</taxon>
        <taxon>Araneidae</taxon>
        <taxon>Araneus</taxon>
    </lineage>
</organism>
<name>A0A4Y2VPL5_ARAVE</name>
<proteinExistence type="predicted"/>
<dbReference type="PANTHER" id="PTHR46114">
    <property type="entry name" value="APPLE DOMAIN-CONTAINING PROTEIN"/>
    <property type="match status" value="1"/>
</dbReference>
<protein>
    <submittedName>
        <fullName evidence="1">Uncharacterized protein</fullName>
    </submittedName>
</protein>
<evidence type="ECO:0000313" key="2">
    <source>
        <dbReference type="Proteomes" id="UP000499080"/>
    </source>
</evidence>
<dbReference type="PANTHER" id="PTHR46114:SF2">
    <property type="entry name" value="CULLIN N-TERMINAL DOMAIN-CONTAINING PROTEIN"/>
    <property type="match status" value="1"/>
</dbReference>
<dbReference type="AlphaFoldDB" id="A0A4Y2VPL5"/>
<evidence type="ECO:0000313" key="1">
    <source>
        <dbReference type="EMBL" id="GBO25677.1"/>
    </source>
</evidence>
<dbReference type="EMBL" id="BGPR01048653">
    <property type="protein sequence ID" value="GBO25677.1"/>
    <property type="molecule type" value="Genomic_DNA"/>
</dbReference>
<keyword evidence="2" id="KW-1185">Reference proteome</keyword>
<comment type="caution">
    <text evidence="1">The sequence shown here is derived from an EMBL/GenBank/DDBJ whole genome shotgun (WGS) entry which is preliminary data.</text>
</comment>
<sequence length="112" mass="12907">MSVEPRTSNVKYTTLVEPEKILLPLLHIKLGLIKNFVKALDKEGGVFKHLRELFPQLIEAKLKERIFVGPQIRKLICVSFSEIKFNQKELATWKSIVKVVKGFLGTKKMKIM</sequence>
<gene>
    <name evidence="1" type="ORF">AVEN_51894_1</name>
</gene>